<evidence type="ECO:0000313" key="9">
    <source>
        <dbReference type="Proteomes" id="UP001056426"/>
    </source>
</evidence>
<reference evidence="8" key="1">
    <citation type="submission" date="2022-05" db="EMBL/GenBank/DDBJ databases">
        <authorList>
            <person name="Sun X."/>
        </authorList>
    </citation>
    <scope>NUCLEOTIDE SEQUENCE</scope>
    <source>
        <strain evidence="8">Ai-910</strain>
    </source>
</reference>
<dbReference type="Gene3D" id="3.40.720.10">
    <property type="entry name" value="Alkaline Phosphatase, subunit A"/>
    <property type="match status" value="2"/>
</dbReference>
<dbReference type="Pfam" id="PF01676">
    <property type="entry name" value="Metalloenzyme"/>
    <property type="match status" value="1"/>
</dbReference>
<dbReference type="GO" id="GO:0046872">
    <property type="term" value="F:metal ion binding"/>
    <property type="evidence" value="ECO:0007669"/>
    <property type="project" value="InterPro"/>
</dbReference>
<sequence length="402" mass="44070">MKFIVILTDGMADEPDDMLGDMTPVMAAKTPVMDEICKKAATGLVHTVPSEFHPGSEIANMNILGYPPAKYFQGRGVIEAASLGIDIKSEDLVLRCNLVSLEDGILVNHSAGHISSPEAAELIAALNEKLGSERVKFYPGTSYRHILIIKGGNSDIMCTPPHDHPGKEALPLFPVANSAEAEDTAQLLCELMKRSVDVLKDHPVNVKRRSVGKKCADSIWPWSPGYKPDFPSFKDRFGVESGAVISAVDLIFGIGKLAGLEMVHVEGATGLHDTNYEGKAAAALDALKRHPFVFLHIEAMDEAGHEGDFLLKKRVIEDFDRRLLKPLYEGLQKMGEDYALLLLPDHPTPCRLRTHTRAAVPFMIMKKGLQADSIETFNEFSVKNGSLGEVKGEELLDLFFKL</sequence>
<comment type="similarity">
    <text evidence="4">Belongs to the BPG-independent phosphoglycerate mutase family. A-PGAM subfamily.</text>
</comment>
<evidence type="ECO:0000259" key="7">
    <source>
        <dbReference type="Pfam" id="PF01676"/>
    </source>
</evidence>
<dbReference type="InterPro" id="IPR004456">
    <property type="entry name" value="Pglycerate_mutase_ApgM"/>
</dbReference>
<evidence type="ECO:0000256" key="5">
    <source>
        <dbReference type="ARBA" id="ARBA00023152"/>
    </source>
</evidence>
<dbReference type="EMBL" id="CP098400">
    <property type="protein sequence ID" value="URW78664.1"/>
    <property type="molecule type" value="Genomic_DNA"/>
</dbReference>
<dbReference type="InterPro" id="IPR017850">
    <property type="entry name" value="Alkaline_phosphatase_core_sf"/>
</dbReference>
<keyword evidence="9" id="KW-1185">Reference proteome</keyword>
<evidence type="ECO:0000256" key="2">
    <source>
        <dbReference type="ARBA" id="ARBA00002315"/>
    </source>
</evidence>
<dbReference type="Proteomes" id="UP001056426">
    <property type="component" value="Chromosome"/>
</dbReference>
<keyword evidence="5" id="KW-0324">Glycolysis</keyword>
<dbReference type="InterPro" id="IPR006124">
    <property type="entry name" value="Metalloenzyme"/>
</dbReference>
<dbReference type="Pfam" id="PF10143">
    <property type="entry name" value="PhosphMutase"/>
    <property type="match status" value="1"/>
</dbReference>
<evidence type="ECO:0000256" key="6">
    <source>
        <dbReference type="ARBA" id="ARBA00023235"/>
    </source>
</evidence>
<name>A0A9J6ZN18_9BACT</name>
<reference evidence="8" key="2">
    <citation type="submission" date="2022-06" db="EMBL/GenBank/DDBJ databases">
        <title>Xiashengella guii gen. nov. sp. nov., a bacterium isolated form anaerobic digestion tank.</title>
        <authorList>
            <person name="Huang H."/>
        </authorList>
    </citation>
    <scope>NUCLEOTIDE SEQUENCE</scope>
    <source>
        <strain evidence="8">Ai-910</strain>
    </source>
</reference>
<accession>A0A9J6ZN18</accession>
<dbReference type="NCBIfam" id="TIGR00306">
    <property type="entry name" value="apgM"/>
    <property type="match status" value="1"/>
</dbReference>
<protein>
    <submittedName>
        <fullName evidence="8">Cofactor-independent phosphoglycerate mutase</fullName>
        <ecNumber evidence="8">5.4.2.12</ecNumber>
    </submittedName>
</protein>
<dbReference type="CDD" id="cd16011">
    <property type="entry name" value="iPGM_like"/>
    <property type="match status" value="1"/>
</dbReference>
<evidence type="ECO:0000256" key="3">
    <source>
        <dbReference type="ARBA" id="ARBA00004921"/>
    </source>
</evidence>
<dbReference type="NCBIfam" id="NF003242">
    <property type="entry name" value="PRK04200.1"/>
    <property type="match status" value="1"/>
</dbReference>
<dbReference type="GO" id="GO:0004619">
    <property type="term" value="F:phosphoglycerate mutase activity"/>
    <property type="evidence" value="ECO:0007669"/>
    <property type="project" value="UniProtKB-EC"/>
</dbReference>
<evidence type="ECO:0000256" key="1">
    <source>
        <dbReference type="ARBA" id="ARBA00000370"/>
    </source>
</evidence>
<organism evidence="8 9">
    <name type="scientific">Xiashengella succiniciproducens</name>
    <dbReference type="NCBI Taxonomy" id="2949635"/>
    <lineage>
        <taxon>Bacteria</taxon>
        <taxon>Pseudomonadati</taxon>
        <taxon>Bacteroidota</taxon>
        <taxon>Bacteroidia</taxon>
        <taxon>Marinilabiliales</taxon>
        <taxon>Marinilabiliaceae</taxon>
        <taxon>Xiashengella</taxon>
    </lineage>
</organism>
<evidence type="ECO:0000313" key="8">
    <source>
        <dbReference type="EMBL" id="URW78664.1"/>
    </source>
</evidence>
<comment type="pathway">
    <text evidence="3">Carbohydrate degradation.</text>
</comment>
<dbReference type="PANTHER" id="PTHR31209">
    <property type="entry name" value="COFACTOR-INDEPENDENT PHOSPHOGLYCERATE MUTASE"/>
    <property type="match status" value="1"/>
</dbReference>
<dbReference type="GO" id="GO:0006096">
    <property type="term" value="P:glycolytic process"/>
    <property type="evidence" value="ECO:0007669"/>
    <property type="project" value="UniProtKB-KW"/>
</dbReference>
<dbReference type="AlphaFoldDB" id="A0A9J6ZN18"/>
<dbReference type="RefSeq" id="WP_250722025.1">
    <property type="nucleotide sequence ID" value="NZ_CP098400.1"/>
</dbReference>
<comment type="catalytic activity">
    <reaction evidence="1">
        <text>(2R)-2-phosphoglycerate = (2R)-3-phosphoglycerate</text>
        <dbReference type="Rhea" id="RHEA:15901"/>
        <dbReference type="ChEBI" id="CHEBI:58272"/>
        <dbReference type="ChEBI" id="CHEBI:58289"/>
        <dbReference type="EC" id="5.4.2.12"/>
    </reaction>
</comment>
<dbReference type="KEGG" id="alkq:M9189_07275"/>
<dbReference type="InterPro" id="IPR023665">
    <property type="entry name" value="ApgAM_prokaryotes"/>
</dbReference>
<dbReference type="SUPFAM" id="SSF53649">
    <property type="entry name" value="Alkaline phosphatase-like"/>
    <property type="match status" value="1"/>
</dbReference>
<gene>
    <name evidence="8" type="ORF">M9189_07275</name>
</gene>
<comment type="function">
    <text evidence="2">Catalyzes the interconversion of 2-phosphoglycerate and 3-phosphoglycerate.</text>
</comment>
<evidence type="ECO:0000256" key="4">
    <source>
        <dbReference type="ARBA" id="ARBA00005524"/>
    </source>
</evidence>
<dbReference type="PANTHER" id="PTHR31209:SF4">
    <property type="entry name" value="2,3-BISPHOSPHOGLYCERATE-INDEPENDENT PHOSPHOGLYCERATE MUTASE"/>
    <property type="match status" value="1"/>
</dbReference>
<dbReference type="NCBIfam" id="TIGR02535">
    <property type="entry name" value="hyp_Hser_kinase"/>
    <property type="match status" value="1"/>
</dbReference>
<dbReference type="EC" id="5.4.2.12" evidence="8"/>
<dbReference type="PIRSF" id="PIRSF006392">
    <property type="entry name" value="IPGAM_arch"/>
    <property type="match status" value="1"/>
</dbReference>
<proteinExistence type="inferred from homology"/>
<keyword evidence="6 8" id="KW-0413">Isomerase</keyword>
<feature type="domain" description="Metalloenzyme" evidence="7">
    <location>
        <begin position="1"/>
        <end position="400"/>
    </location>
</feature>